<evidence type="ECO:0000313" key="2">
    <source>
        <dbReference type="EMBL" id="HGT39698.1"/>
    </source>
</evidence>
<name>A0A7C4LMU7_9PLAN</name>
<reference evidence="2" key="1">
    <citation type="journal article" date="2020" name="mSystems">
        <title>Genome- and Community-Level Interaction Insights into Carbon Utilization and Element Cycling Functions of Hydrothermarchaeota in Hydrothermal Sediment.</title>
        <authorList>
            <person name="Zhou Z."/>
            <person name="Liu Y."/>
            <person name="Xu W."/>
            <person name="Pan J."/>
            <person name="Luo Z.H."/>
            <person name="Li M."/>
        </authorList>
    </citation>
    <scope>NUCLEOTIDE SEQUENCE [LARGE SCALE GENOMIC DNA]</scope>
    <source>
        <strain evidence="2">SpSt-508</strain>
    </source>
</reference>
<dbReference type="AlphaFoldDB" id="A0A7C4LMU7"/>
<feature type="region of interest" description="Disordered" evidence="1">
    <location>
        <begin position="235"/>
        <end position="270"/>
    </location>
</feature>
<comment type="caution">
    <text evidence="2">The sequence shown here is derived from an EMBL/GenBank/DDBJ whole genome shotgun (WGS) entry which is preliminary data.</text>
</comment>
<proteinExistence type="predicted"/>
<sequence length="384" mass="42394">MARWFVGNFHFEHRLADPSAALSVRLQRLDAELAAAWLPVADDRDVVWTPRSIPAEFWDAMAARGFPRVQPAADWRGCPPEALLVPWGWTPELCACRSAQQPPDPQVVRRLNSRRWSAELELAWGTALPGSSICCSLEEVVAAIARLPGIDPVWVIKAEFGMSGRERCLGRGPLATPAVSWTQRRLRRDGVVFLEPWVAPVEEAGLLWEVPRRAPPQLVGVVPMHVDEHGHYRGSWFRGTPPSPRHLSDQPEGAPLNAPGAAQPGGAASWDEAVAATAQVAEMAQRAGYHGPLGIDVMRYRDASGAVRLRPLQDVNARWTMGRLALGWRRWFADPSWGLWWHGPAHELDRGPLAALPEGRVIRTSPGFIDHQPAQLASAVVVRM</sequence>
<protein>
    <recommendedName>
        <fullName evidence="3">ATP-grasp domain-containing protein</fullName>
    </recommendedName>
</protein>
<feature type="compositionally biased region" description="Low complexity" evidence="1">
    <location>
        <begin position="253"/>
        <end position="270"/>
    </location>
</feature>
<dbReference type="EMBL" id="DSVQ01000015">
    <property type="protein sequence ID" value="HGT39698.1"/>
    <property type="molecule type" value="Genomic_DNA"/>
</dbReference>
<evidence type="ECO:0000256" key="1">
    <source>
        <dbReference type="SAM" id="MobiDB-lite"/>
    </source>
</evidence>
<organism evidence="2">
    <name type="scientific">Schlesneria paludicola</name>
    <dbReference type="NCBI Taxonomy" id="360056"/>
    <lineage>
        <taxon>Bacteria</taxon>
        <taxon>Pseudomonadati</taxon>
        <taxon>Planctomycetota</taxon>
        <taxon>Planctomycetia</taxon>
        <taxon>Planctomycetales</taxon>
        <taxon>Planctomycetaceae</taxon>
        <taxon>Schlesneria</taxon>
    </lineage>
</organism>
<evidence type="ECO:0008006" key="3">
    <source>
        <dbReference type="Google" id="ProtNLM"/>
    </source>
</evidence>
<gene>
    <name evidence="2" type="ORF">ENS64_10620</name>
</gene>
<accession>A0A7C4LMU7</accession>